<feature type="compositionally biased region" description="Polar residues" evidence="1">
    <location>
        <begin position="185"/>
        <end position="202"/>
    </location>
</feature>
<evidence type="ECO:0000256" key="1">
    <source>
        <dbReference type="SAM" id="MobiDB-lite"/>
    </source>
</evidence>
<feature type="region of interest" description="Disordered" evidence="1">
    <location>
        <begin position="66"/>
        <end position="130"/>
    </location>
</feature>
<reference evidence="3 4" key="1">
    <citation type="journal article" date="2023" name="Sci. Data">
        <title>Genome assembly of the Korean intertidal mud-creeper Batillaria attramentaria.</title>
        <authorList>
            <person name="Patra A.K."/>
            <person name="Ho P.T."/>
            <person name="Jun S."/>
            <person name="Lee S.J."/>
            <person name="Kim Y."/>
            <person name="Won Y.J."/>
        </authorList>
    </citation>
    <scope>NUCLEOTIDE SEQUENCE [LARGE SCALE GENOMIC DNA]</scope>
    <source>
        <strain evidence="3">Wonlab-2016</strain>
    </source>
</reference>
<name>A0ABD0K321_9CAEN</name>
<protein>
    <submittedName>
        <fullName evidence="3">Uncharacterized protein</fullName>
    </submittedName>
</protein>
<feature type="compositionally biased region" description="Polar residues" evidence="1">
    <location>
        <begin position="66"/>
        <end position="98"/>
    </location>
</feature>
<dbReference type="AlphaFoldDB" id="A0ABD0K321"/>
<feature type="transmembrane region" description="Helical" evidence="2">
    <location>
        <begin position="28"/>
        <end position="48"/>
    </location>
</feature>
<dbReference type="Proteomes" id="UP001519460">
    <property type="component" value="Unassembled WGS sequence"/>
</dbReference>
<feature type="region of interest" description="Disordered" evidence="1">
    <location>
        <begin position="168"/>
        <end position="222"/>
    </location>
</feature>
<comment type="caution">
    <text evidence="3">The sequence shown here is derived from an EMBL/GenBank/DDBJ whole genome shotgun (WGS) entry which is preliminary data.</text>
</comment>
<gene>
    <name evidence="3" type="ORF">BaRGS_00026952</name>
</gene>
<keyword evidence="2" id="KW-1133">Transmembrane helix</keyword>
<feature type="compositionally biased region" description="Low complexity" evidence="1">
    <location>
        <begin position="101"/>
        <end position="115"/>
    </location>
</feature>
<evidence type="ECO:0000256" key="2">
    <source>
        <dbReference type="SAM" id="Phobius"/>
    </source>
</evidence>
<keyword evidence="2" id="KW-0812">Transmembrane</keyword>
<evidence type="ECO:0000313" key="3">
    <source>
        <dbReference type="EMBL" id="KAK7481805.1"/>
    </source>
</evidence>
<feature type="compositionally biased region" description="Basic and acidic residues" evidence="1">
    <location>
        <begin position="206"/>
        <end position="222"/>
    </location>
</feature>
<sequence>MEYNWFSDTRRMISGTKKQVNKFRAPKFIFFKALLPLSLISFLLVILVKRNGTGLVVQRERLRPLSSDSAGLTPNLTRTSDGLTGQTTKPLTFSSQAVSPGEHSPGMSSNSSGLSADLNRTSDSLTGQSTKTLTFSKQSVISSEILPGMSSDAPGLSANLNKPYDGLASSARSVSPGQKSAGGVMNNSASSFPSPDQHTRYNAGQAKKEQKKVAEGQRDPAWRCSTRDAQQEIESLVRTVFY</sequence>
<proteinExistence type="predicted"/>
<keyword evidence="4" id="KW-1185">Reference proteome</keyword>
<dbReference type="EMBL" id="JACVVK020000256">
    <property type="protein sequence ID" value="KAK7481805.1"/>
    <property type="molecule type" value="Genomic_DNA"/>
</dbReference>
<feature type="compositionally biased region" description="Polar residues" evidence="1">
    <location>
        <begin position="118"/>
        <end position="130"/>
    </location>
</feature>
<evidence type="ECO:0000313" key="4">
    <source>
        <dbReference type="Proteomes" id="UP001519460"/>
    </source>
</evidence>
<keyword evidence="2" id="KW-0472">Membrane</keyword>
<accession>A0ABD0K321</accession>
<organism evidence="3 4">
    <name type="scientific">Batillaria attramentaria</name>
    <dbReference type="NCBI Taxonomy" id="370345"/>
    <lineage>
        <taxon>Eukaryota</taxon>
        <taxon>Metazoa</taxon>
        <taxon>Spiralia</taxon>
        <taxon>Lophotrochozoa</taxon>
        <taxon>Mollusca</taxon>
        <taxon>Gastropoda</taxon>
        <taxon>Caenogastropoda</taxon>
        <taxon>Sorbeoconcha</taxon>
        <taxon>Cerithioidea</taxon>
        <taxon>Batillariidae</taxon>
        <taxon>Batillaria</taxon>
    </lineage>
</organism>